<dbReference type="Proteomes" id="UP000059680">
    <property type="component" value="Chromosome 1"/>
</dbReference>
<accession>A0A0P0V791</accession>
<reference evidence="2 3" key="2">
    <citation type="journal article" date="2013" name="Plant Cell Physiol.">
        <title>Rice Annotation Project Database (RAP-DB): an integrative and interactive database for rice genomics.</title>
        <authorList>
            <person name="Sakai H."/>
            <person name="Lee S.S."/>
            <person name="Tanaka T."/>
            <person name="Numa H."/>
            <person name="Kim J."/>
            <person name="Kawahara Y."/>
            <person name="Wakimoto H."/>
            <person name="Yang C.C."/>
            <person name="Iwamoto M."/>
            <person name="Abe T."/>
            <person name="Yamada Y."/>
            <person name="Muto A."/>
            <person name="Inokuchi H."/>
            <person name="Ikemura T."/>
            <person name="Matsumoto T."/>
            <person name="Sasaki T."/>
            <person name="Itoh T."/>
        </authorList>
    </citation>
    <scope>NUCLEOTIDE SEQUENCE [LARGE SCALE GENOMIC DNA]</scope>
    <source>
        <strain evidence="3">cv. Nipponbare</strain>
    </source>
</reference>
<evidence type="ECO:0000313" key="3">
    <source>
        <dbReference type="Proteomes" id="UP000059680"/>
    </source>
</evidence>
<gene>
    <name evidence="2" type="ordered locus">Os01g0710250</name>
    <name evidence="2" type="ORF">OSNPB_010710250</name>
</gene>
<dbReference type="InParanoid" id="A0A0P0V791"/>
<dbReference type="AlphaFoldDB" id="A0A0P0V791"/>
<dbReference type="PaxDb" id="39947-A0A0P0V791"/>
<feature type="non-terminal residue" evidence="2">
    <location>
        <position position="58"/>
    </location>
</feature>
<evidence type="ECO:0000313" key="2">
    <source>
        <dbReference type="EMBL" id="BAS73976.1"/>
    </source>
</evidence>
<protein>
    <submittedName>
        <fullName evidence="2">Os01g0710250 protein</fullName>
    </submittedName>
</protein>
<reference evidence="2 3" key="3">
    <citation type="journal article" date="2013" name="Rice">
        <title>Improvement of the Oryza sativa Nipponbare reference genome using next generation sequence and optical map data.</title>
        <authorList>
            <person name="Kawahara Y."/>
            <person name="de la Bastide M."/>
            <person name="Hamilton J.P."/>
            <person name="Kanamori H."/>
            <person name="McCombie W.R."/>
            <person name="Ouyang S."/>
            <person name="Schwartz D.C."/>
            <person name="Tanaka T."/>
            <person name="Wu J."/>
            <person name="Zhou S."/>
            <person name="Childs K.L."/>
            <person name="Davidson R.M."/>
            <person name="Lin H."/>
            <person name="Quesada-Ocampo L."/>
            <person name="Vaillancourt B."/>
            <person name="Sakai H."/>
            <person name="Lee S.S."/>
            <person name="Kim J."/>
            <person name="Numa H."/>
            <person name="Itoh T."/>
            <person name="Buell C.R."/>
            <person name="Matsumoto T."/>
        </authorList>
    </citation>
    <scope>NUCLEOTIDE SEQUENCE [LARGE SCALE GENOMIC DNA]</scope>
    <source>
        <strain evidence="3">cv. Nipponbare</strain>
    </source>
</reference>
<keyword evidence="3" id="KW-1185">Reference proteome</keyword>
<sequence>MEKNRIGHGNRRTITDTDAGSETEFFLPRPGKPSMAMMGRIRRDCVLRKKRNDAGGWD</sequence>
<dbReference type="Gramene" id="Os01t0710250-01">
    <property type="protein sequence ID" value="Os01t0710250-01"/>
    <property type="gene ID" value="Os01g0710250"/>
</dbReference>
<proteinExistence type="predicted"/>
<evidence type="ECO:0000256" key="1">
    <source>
        <dbReference type="SAM" id="MobiDB-lite"/>
    </source>
</evidence>
<feature type="compositionally biased region" description="Basic residues" evidence="1">
    <location>
        <begin position="1"/>
        <end position="11"/>
    </location>
</feature>
<name>A0A0P0V791_ORYSJ</name>
<reference evidence="3" key="1">
    <citation type="journal article" date="2005" name="Nature">
        <title>The map-based sequence of the rice genome.</title>
        <authorList>
            <consortium name="International rice genome sequencing project (IRGSP)"/>
            <person name="Matsumoto T."/>
            <person name="Wu J."/>
            <person name="Kanamori H."/>
            <person name="Katayose Y."/>
            <person name="Fujisawa M."/>
            <person name="Namiki N."/>
            <person name="Mizuno H."/>
            <person name="Yamamoto K."/>
            <person name="Antonio B.A."/>
            <person name="Baba T."/>
            <person name="Sakata K."/>
            <person name="Nagamura Y."/>
            <person name="Aoki H."/>
            <person name="Arikawa K."/>
            <person name="Arita K."/>
            <person name="Bito T."/>
            <person name="Chiden Y."/>
            <person name="Fujitsuka N."/>
            <person name="Fukunaka R."/>
            <person name="Hamada M."/>
            <person name="Harada C."/>
            <person name="Hayashi A."/>
            <person name="Hijishita S."/>
            <person name="Honda M."/>
            <person name="Hosokawa S."/>
            <person name="Ichikawa Y."/>
            <person name="Idonuma A."/>
            <person name="Iijima M."/>
            <person name="Ikeda M."/>
            <person name="Ikeno M."/>
            <person name="Ito K."/>
            <person name="Ito S."/>
            <person name="Ito T."/>
            <person name="Ito Y."/>
            <person name="Ito Y."/>
            <person name="Iwabuchi A."/>
            <person name="Kamiya K."/>
            <person name="Karasawa W."/>
            <person name="Kurita K."/>
            <person name="Katagiri S."/>
            <person name="Kikuta A."/>
            <person name="Kobayashi H."/>
            <person name="Kobayashi N."/>
            <person name="Machita K."/>
            <person name="Maehara T."/>
            <person name="Masukawa M."/>
            <person name="Mizubayashi T."/>
            <person name="Mukai Y."/>
            <person name="Nagasaki H."/>
            <person name="Nagata Y."/>
            <person name="Naito S."/>
            <person name="Nakashima M."/>
            <person name="Nakama Y."/>
            <person name="Nakamichi Y."/>
            <person name="Nakamura M."/>
            <person name="Meguro A."/>
            <person name="Negishi M."/>
            <person name="Ohta I."/>
            <person name="Ohta T."/>
            <person name="Okamoto M."/>
            <person name="Ono N."/>
            <person name="Saji S."/>
            <person name="Sakaguchi M."/>
            <person name="Sakai K."/>
            <person name="Shibata M."/>
            <person name="Shimokawa T."/>
            <person name="Song J."/>
            <person name="Takazaki Y."/>
            <person name="Terasawa K."/>
            <person name="Tsugane M."/>
            <person name="Tsuji K."/>
            <person name="Ueda S."/>
            <person name="Waki K."/>
            <person name="Yamagata H."/>
            <person name="Yamamoto M."/>
            <person name="Yamamoto S."/>
            <person name="Yamane H."/>
            <person name="Yoshiki S."/>
            <person name="Yoshihara R."/>
            <person name="Yukawa K."/>
            <person name="Zhong H."/>
            <person name="Yano M."/>
            <person name="Yuan Q."/>
            <person name="Ouyang S."/>
            <person name="Liu J."/>
            <person name="Jones K.M."/>
            <person name="Gansberger K."/>
            <person name="Moffat K."/>
            <person name="Hill J."/>
            <person name="Bera J."/>
            <person name="Fadrosh D."/>
            <person name="Jin S."/>
            <person name="Johri S."/>
            <person name="Kim M."/>
            <person name="Overton L."/>
            <person name="Reardon M."/>
            <person name="Tsitrin T."/>
            <person name="Vuong H."/>
            <person name="Weaver B."/>
            <person name="Ciecko A."/>
            <person name="Tallon L."/>
            <person name="Jackson J."/>
            <person name="Pai G."/>
            <person name="Aken S.V."/>
            <person name="Utterback T."/>
            <person name="Reidmuller S."/>
            <person name="Feldblyum T."/>
            <person name="Hsiao J."/>
            <person name="Zismann V."/>
            <person name="Iobst S."/>
            <person name="de Vazeille A.R."/>
            <person name="Buell C.R."/>
            <person name="Ying K."/>
            <person name="Li Y."/>
            <person name="Lu T."/>
            <person name="Huang Y."/>
            <person name="Zhao Q."/>
            <person name="Feng Q."/>
            <person name="Zhang L."/>
            <person name="Zhu J."/>
            <person name="Weng Q."/>
            <person name="Mu J."/>
            <person name="Lu Y."/>
            <person name="Fan D."/>
            <person name="Liu Y."/>
            <person name="Guan J."/>
            <person name="Zhang Y."/>
            <person name="Yu S."/>
            <person name="Liu X."/>
            <person name="Zhang Y."/>
            <person name="Hong G."/>
            <person name="Han B."/>
            <person name="Choisne N."/>
            <person name="Demange N."/>
            <person name="Orjeda G."/>
            <person name="Samain S."/>
            <person name="Cattolico L."/>
            <person name="Pelletier E."/>
            <person name="Couloux A."/>
            <person name="Segurens B."/>
            <person name="Wincker P."/>
            <person name="D'Hont A."/>
            <person name="Scarpelli C."/>
            <person name="Weissenbach J."/>
            <person name="Salanoubat M."/>
            <person name="Quetier F."/>
            <person name="Yu Y."/>
            <person name="Kim H.R."/>
            <person name="Rambo T."/>
            <person name="Currie J."/>
            <person name="Collura K."/>
            <person name="Luo M."/>
            <person name="Yang T."/>
            <person name="Ammiraju J.S.S."/>
            <person name="Engler F."/>
            <person name="Soderlund C."/>
            <person name="Wing R.A."/>
            <person name="Palmer L.E."/>
            <person name="de la Bastide M."/>
            <person name="Spiegel L."/>
            <person name="Nascimento L."/>
            <person name="Zutavern T."/>
            <person name="O'Shaughnessy A."/>
            <person name="Dike S."/>
            <person name="Dedhia N."/>
            <person name="Preston R."/>
            <person name="Balija V."/>
            <person name="McCombie W.R."/>
            <person name="Chow T."/>
            <person name="Chen H."/>
            <person name="Chung M."/>
            <person name="Chen C."/>
            <person name="Shaw J."/>
            <person name="Wu H."/>
            <person name="Hsiao K."/>
            <person name="Chao Y."/>
            <person name="Chu M."/>
            <person name="Cheng C."/>
            <person name="Hour A."/>
            <person name="Lee P."/>
            <person name="Lin S."/>
            <person name="Lin Y."/>
            <person name="Liou J."/>
            <person name="Liu S."/>
            <person name="Hsing Y."/>
            <person name="Raghuvanshi S."/>
            <person name="Mohanty A."/>
            <person name="Bharti A.K."/>
            <person name="Gaur A."/>
            <person name="Gupta V."/>
            <person name="Kumar D."/>
            <person name="Ravi V."/>
            <person name="Vij S."/>
            <person name="Kapur A."/>
            <person name="Khurana P."/>
            <person name="Khurana P."/>
            <person name="Khurana J.P."/>
            <person name="Tyagi A.K."/>
            <person name="Gaikwad K."/>
            <person name="Singh A."/>
            <person name="Dalal V."/>
            <person name="Srivastava S."/>
            <person name="Dixit A."/>
            <person name="Pal A.K."/>
            <person name="Ghazi I.A."/>
            <person name="Yadav M."/>
            <person name="Pandit A."/>
            <person name="Bhargava A."/>
            <person name="Sureshbabu K."/>
            <person name="Batra K."/>
            <person name="Sharma T.R."/>
            <person name="Mohapatra T."/>
            <person name="Singh N.K."/>
            <person name="Messing J."/>
            <person name="Nelson A.B."/>
            <person name="Fuks G."/>
            <person name="Kavchok S."/>
            <person name="Keizer G."/>
            <person name="Linton E."/>
            <person name="Llaca V."/>
            <person name="Song R."/>
            <person name="Tanyolac B."/>
            <person name="Young S."/>
            <person name="Ho-Il K."/>
            <person name="Hahn J.H."/>
            <person name="Sangsakoo G."/>
            <person name="Vanavichit A."/>
            <person name="de Mattos Luiz.A.T."/>
            <person name="Zimmer P.D."/>
            <person name="Malone G."/>
            <person name="Dellagostin O."/>
            <person name="de Oliveira A.C."/>
            <person name="Bevan M."/>
            <person name="Bancroft I."/>
            <person name="Minx P."/>
            <person name="Cordum H."/>
            <person name="Wilson R."/>
            <person name="Cheng Z."/>
            <person name="Jin W."/>
            <person name="Jiang J."/>
            <person name="Leong S.A."/>
            <person name="Iwama H."/>
            <person name="Gojobori T."/>
            <person name="Itoh T."/>
            <person name="Niimura Y."/>
            <person name="Fujii Y."/>
            <person name="Habara T."/>
            <person name="Sakai H."/>
            <person name="Sato Y."/>
            <person name="Wilson G."/>
            <person name="Kumar K."/>
            <person name="McCouch S."/>
            <person name="Juretic N."/>
            <person name="Hoen D."/>
            <person name="Wright S."/>
            <person name="Bruskiewich R."/>
            <person name="Bureau T."/>
            <person name="Miyao A."/>
            <person name="Hirochika H."/>
            <person name="Nishikawa T."/>
            <person name="Kadowaki K."/>
            <person name="Sugiura M."/>
            <person name="Burr B."/>
            <person name="Sasaki T."/>
        </authorList>
    </citation>
    <scope>NUCLEOTIDE SEQUENCE [LARGE SCALE GENOMIC DNA]</scope>
    <source>
        <strain evidence="3">cv. Nipponbare</strain>
    </source>
</reference>
<organism evidence="2 3">
    <name type="scientific">Oryza sativa subsp. japonica</name>
    <name type="common">Rice</name>
    <dbReference type="NCBI Taxonomy" id="39947"/>
    <lineage>
        <taxon>Eukaryota</taxon>
        <taxon>Viridiplantae</taxon>
        <taxon>Streptophyta</taxon>
        <taxon>Embryophyta</taxon>
        <taxon>Tracheophyta</taxon>
        <taxon>Spermatophyta</taxon>
        <taxon>Magnoliopsida</taxon>
        <taxon>Liliopsida</taxon>
        <taxon>Poales</taxon>
        <taxon>Poaceae</taxon>
        <taxon>BOP clade</taxon>
        <taxon>Oryzoideae</taxon>
        <taxon>Oryzeae</taxon>
        <taxon>Oryzinae</taxon>
        <taxon>Oryza</taxon>
        <taxon>Oryza sativa</taxon>
    </lineage>
</organism>
<feature type="region of interest" description="Disordered" evidence="1">
    <location>
        <begin position="1"/>
        <end position="36"/>
    </location>
</feature>
<dbReference type="EMBL" id="AP014957">
    <property type="protein sequence ID" value="BAS73976.1"/>
    <property type="molecule type" value="Genomic_DNA"/>
</dbReference>